<dbReference type="InterPro" id="IPR012296">
    <property type="entry name" value="Nuclease_put_TT1808"/>
</dbReference>
<evidence type="ECO:0000313" key="2">
    <source>
        <dbReference type="EMBL" id="MEK0185552.1"/>
    </source>
</evidence>
<dbReference type="Pfam" id="PF05685">
    <property type="entry name" value="Uma2"/>
    <property type="match status" value="1"/>
</dbReference>
<dbReference type="Proteomes" id="UP001384579">
    <property type="component" value="Unassembled WGS sequence"/>
</dbReference>
<dbReference type="SUPFAM" id="SSF52980">
    <property type="entry name" value="Restriction endonuclease-like"/>
    <property type="match status" value="1"/>
</dbReference>
<keyword evidence="2" id="KW-0540">Nuclease</keyword>
<evidence type="ECO:0000259" key="1">
    <source>
        <dbReference type="Pfam" id="PF05685"/>
    </source>
</evidence>
<proteinExistence type="predicted"/>
<name>A0ABU8YMF3_9CYAN</name>
<accession>A0ABU8YMF3</accession>
<organism evidence="2 3">
    <name type="scientific">Microcoleus anatoxicus PTRS2</name>
    <dbReference type="NCBI Taxonomy" id="2705321"/>
    <lineage>
        <taxon>Bacteria</taxon>
        <taxon>Bacillati</taxon>
        <taxon>Cyanobacteriota</taxon>
        <taxon>Cyanophyceae</taxon>
        <taxon>Oscillatoriophycideae</taxon>
        <taxon>Oscillatoriales</taxon>
        <taxon>Microcoleaceae</taxon>
        <taxon>Microcoleus</taxon>
        <taxon>Microcoleus anatoxicus</taxon>
    </lineage>
</organism>
<dbReference type="InterPro" id="IPR008538">
    <property type="entry name" value="Uma2"/>
</dbReference>
<keyword evidence="2" id="KW-0255">Endonuclease</keyword>
<keyword evidence="2" id="KW-0378">Hydrolase</keyword>
<dbReference type="EMBL" id="JBBLXS010000129">
    <property type="protein sequence ID" value="MEK0185552.1"/>
    <property type="molecule type" value="Genomic_DNA"/>
</dbReference>
<comment type="caution">
    <text evidence="2">The sequence shown here is derived from an EMBL/GenBank/DDBJ whole genome shotgun (WGS) entry which is preliminary data.</text>
</comment>
<dbReference type="CDD" id="cd06260">
    <property type="entry name" value="DUF820-like"/>
    <property type="match status" value="1"/>
</dbReference>
<dbReference type="RefSeq" id="WP_340541465.1">
    <property type="nucleotide sequence ID" value="NZ_JBBLXS010000129.1"/>
</dbReference>
<sequence length="196" mass="22045">MMNQLQAKFITDTWVTATWDEYIEILKQPQYKQVKCYYYNGQLKIEMAAVGPDHADDNGIIVILINLFGMAKGIKMRLLVNCSYRKTDVREAQPGASYYIGERVESTPRGSSVVNLDSAVAPNLAIEIADSSLLDDLGTKRMLYEELGVSEYWVVDVQKAQIIAFKIIANRGSARLTESEVLPGLKFALMEEGLRR</sequence>
<evidence type="ECO:0000313" key="3">
    <source>
        <dbReference type="Proteomes" id="UP001384579"/>
    </source>
</evidence>
<feature type="non-terminal residue" evidence="2">
    <location>
        <position position="196"/>
    </location>
</feature>
<dbReference type="InterPro" id="IPR011335">
    <property type="entry name" value="Restrct_endonuc-II-like"/>
</dbReference>
<dbReference type="Gene3D" id="3.90.1570.10">
    <property type="entry name" value="tt1808, chain A"/>
    <property type="match status" value="1"/>
</dbReference>
<dbReference type="PANTHER" id="PTHR35400">
    <property type="entry name" value="SLR1083 PROTEIN"/>
    <property type="match status" value="1"/>
</dbReference>
<protein>
    <submittedName>
        <fullName evidence="2">Uma2 family endonuclease</fullName>
    </submittedName>
</protein>
<keyword evidence="3" id="KW-1185">Reference proteome</keyword>
<dbReference type="PANTHER" id="PTHR35400:SF1">
    <property type="entry name" value="SLR1083 PROTEIN"/>
    <property type="match status" value="1"/>
</dbReference>
<gene>
    <name evidence="2" type="ORF">WMG39_11940</name>
</gene>
<feature type="domain" description="Putative restriction endonuclease" evidence="1">
    <location>
        <begin position="19"/>
        <end position="168"/>
    </location>
</feature>
<reference evidence="2 3" key="1">
    <citation type="journal article" date="2020" name="Harmful Algae">
        <title>Molecular and morphological characterization of a novel dihydroanatoxin-a producing Microcoleus species (cyanobacteria) from the Russian River, California, USA.</title>
        <authorList>
            <person name="Conklin K.Y."/>
            <person name="Stancheva R."/>
            <person name="Otten T.G."/>
            <person name="Fadness R."/>
            <person name="Boyer G.L."/>
            <person name="Read B."/>
            <person name="Zhang X."/>
            <person name="Sheath R.G."/>
        </authorList>
    </citation>
    <scope>NUCLEOTIDE SEQUENCE [LARGE SCALE GENOMIC DNA]</scope>
    <source>
        <strain evidence="2 3">PTRS2</strain>
    </source>
</reference>
<dbReference type="GO" id="GO:0004519">
    <property type="term" value="F:endonuclease activity"/>
    <property type="evidence" value="ECO:0007669"/>
    <property type="project" value="UniProtKB-KW"/>
</dbReference>